<dbReference type="CDD" id="cd04369">
    <property type="entry name" value="Bromodomain"/>
    <property type="match status" value="1"/>
</dbReference>
<evidence type="ECO:0000256" key="3">
    <source>
        <dbReference type="SAM" id="MobiDB-lite"/>
    </source>
</evidence>
<evidence type="ECO:0000259" key="4">
    <source>
        <dbReference type="PROSITE" id="PS50014"/>
    </source>
</evidence>
<protein>
    <recommendedName>
        <fullName evidence="4">Bromo domain-containing protein</fullName>
    </recommendedName>
</protein>
<feature type="compositionally biased region" description="Polar residues" evidence="3">
    <location>
        <begin position="96"/>
        <end position="106"/>
    </location>
</feature>
<organism evidence="5 6">
    <name type="scientific">Dibothriocephalus latus</name>
    <name type="common">Fish tapeworm</name>
    <name type="synonym">Diphyllobothrium latum</name>
    <dbReference type="NCBI Taxonomy" id="60516"/>
    <lineage>
        <taxon>Eukaryota</taxon>
        <taxon>Metazoa</taxon>
        <taxon>Spiralia</taxon>
        <taxon>Lophotrochozoa</taxon>
        <taxon>Platyhelminthes</taxon>
        <taxon>Cestoda</taxon>
        <taxon>Eucestoda</taxon>
        <taxon>Diphyllobothriidea</taxon>
        <taxon>Diphyllobothriidae</taxon>
        <taxon>Dibothriocephalus</taxon>
    </lineage>
</organism>
<dbReference type="AlphaFoldDB" id="A0A3P7NVX2"/>
<evidence type="ECO:0000313" key="5">
    <source>
        <dbReference type="EMBL" id="VDN37737.1"/>
    </source>
</evidence>
<feature type="domain" description="Bromo" evidence="4">
    <location>
        <begin position="1"/>
        <end position="44"/>
    </location>
</feature>
<dbReference type="OrthoDB" id="21648at2759"/>
<dbReference type="Proteomes" id="UP000281553">
    <property type="component" value="Unassembled WGS sequence"/>
</dbReference>
<evidence type="ECO:0000256" key="1">
    <source>
        <dbReference type="ARBA" id="ARBA00023117"/>
    </source>
</evidence>
<dbReference type="PROSITE" id="PS50014">
    <property type="entry name" value="BROMODOMAIN_2"/>
    <property type="match status" value="1"/>
</dbReference>
<dbReference type="SUPFAM" id="SSF47370">
    <property type="entry name" value="Bromodomain"/>
    <property type="match status" value="1"/>
</dbReference>
<dbReference type="Pfam" id="PF00439">
    <property type="entry name" value="Bromodomain"/>
    <property type="match status" value="1"/>
</dbReference>
<accession>A0A3P7NVX2</accession>
<dbReference type="Gene3D" id="1.20.920.10">
    <property type="entry name" value="Bromodomain-like"/>
    <property type="match status" value="1"/>
</dbReference>
<reference evidence="5 6" key="1">
    <citation type="submission" date="2018-11" db="EMBL/GenBank/DDBJ databases">
        <authorList>
            <consortium name="Pathogen Informatics"/>
        </authorList>
    </citation>
    <scope>NUCLEOTIDE SEQUENCE [LARGE SCALE GENOMIC DNA]</scope>
</reference>
<sequence length="106" mass="11924">MDLGTMHSKLLSRRCYATVGQYLSDLRLMCTNAMRYNPPETVYYQKARKLLAFGEKLLSLVSVQRICADLDLPEGLTAAEVAGLEHRPPAHRHWTPTASATSPHHF</sequence>
<name>A0A3P7NVX2_DIBLA</name>
<dbReference type="PANTHER" id="PTHR22881:SF27">
    <property type="entry name" value="BROMODOMAIN CONTAINING 7_9"/>
    <property type="match status" value="1"/>
</dbReference>
<dbReference type="PANTHER" id="PTHR22881">
    <property type="entry name" value="BROMODOMAIN CONTAINING PROTEIN"/>
    <property type="match status" value="1"/>
</dbReference>
<evidence type="ECO:0000256" key="2">
    <source>
        <dbReference type="PROSITE-ProRule" id="PRU00035"/>
    </source>
</evidence>
<dbReference type="InterPro" id="IPR051831">
    <property type="entry name" value="Bromodomain_contain_prot"/>
</dbReference>
<dbReference type="EMBL" id="UYRU01091600">
    <property type="protein sequence ID" value="VDN37737.1"/>
    <property type="molecule type" value="Genomic_DNA"/>
</dbReference>
<proteinExistence type="predicted"/>
<evidence type="ECO:0000313" key="6">
    <source>
        <dbReference type="Proteomes" id="UP000281553"/>
    </source>
</evidence>
<keyword evidence="6" id="KW-1185">Reference proteome</keyword>
<keyword evidence="1 2" id="KW-0103">Bromodomain</keyword>
<gene>
    <name evidence="5" type="ORF">DILT_LOCUS17407</name>
</gene>
<dbReference type="InterPro" id="IPR036427">
    <property type="entry name" value="Bromodomain-like_sf"/>
</dbReference>
<feature type="non-terminal residue" evidence="5">
    <location>
        <position position="106"/>
    </location>
</feature>
<feature type="region of interest" description="Disordered" evidence="3">
    <location>
        <begin position="87"/>
        <end position="106"/>
    </location>
</feature>
<dbReference type="InterPro" id="IPR001487">
    <property type="entry name" value="Bromodomain"/>
</dbReference>